<keyword evidence="1" id="KW-1133">Transmembrane helix</keyword>
<dbReference type="Proteomes" id="UP000242699">
    <property type="component" value="Unassembled WGS sequence"/>
</dbReference>
<proteinExistence type="predicted"/>
<protein>
    <submittedName>
        <fullName evidence="2">Amino acid ABC transporter permease</fullName>
    </submittedName>
</protein>
<accession>A0A2T2XAN1</accession>
<comment type="caution">
    <text evidence="2">The sequence shown here is derived from an EMBL/GenBank/DDBJ whole genome shotgun (WGS) entry which is preliminary data.</text>
</comment>
<evidence type="ECO:0000256" key="1">
    <source>
        <dbReference type="SAM" id="Phobius"/>
    </source>
</evidence>
<keyword evidence="1" id="KW-0812">Transmembrane</keyword>
<organism evidence="2 3">
    <name type="scientific">Sulfobacillus benefaciens</name>
    <dbReference type="NCBI Taxonomy" id="453960"/>
    <lineage>
        <taxon>Bacteria</taxon>
        <taxon>Bacillati</taxon>
        <taxon>Bacillota</taxon>
        <taxon>Clostridia</taxon>
        <taxon>Eubacteriales</taxon>
        <taxon>Clostridiales Family XVII. Incertae Sedis</taxon>
        <taxon>Sulfobacillus</taxon>
    </lineage>
</organism>
<evidence type="ECO:0000313" key="3">
    <source>
        <dbReference type="Proteomes" id="UP000242699"/>
    </source>
</evidence>
<reference evidence="2 3" key="1">
    <citation type="journal article" date="2014" name="BMC Genomics">
        <title>Comparison of environmental and isolate Sulfobacillus genomes reveals diverse carbon, sulfur, nitrogen, and hydrogen metabolisms.</title>
        <authorList>
            <person name="Justice N.B."/>
            <person name="Norman A."/>
            <person name="Brown C.T."/>
            <person name="Singh A."/>
            <person name="Thomas B.C."/>
            <person name="Banfield J.F."/>
        </authorList>
    </citation>
    <scope>NUCLEOTIDE SEQUENCE [LARGE SCALE GENOMIC DNA]</scope>
    <source>
        <strain evidence="2">AMDSBA1</strain>
    </source>
</reference>
<gene>
    <name evidence="2" type="ORF">C7B43_02400</name>
</gene>
<name>A0A2T2XAN1_9FIRM</name>
<feature type="non-terminal residue" evidence="2">
    <location>
        <position position="1"/>
    </location>
</feature>
<keyword evidence="1" id="KW-0472">Membrane</keyword>
<dbReference type="AlphaFoldDB" id="A0A2T2XAN1"/>
<sequence>APLYGLAALFYIVMTLGLTRLGAMLERRVQAYR</sequence>
<feature type="transmembrane region" description="Helical" evidence="1">
    <location>
        <begin position="6"/>
        <end position="25"/>
    </location>
</feature>
<evidence type="ECO:0000313" key="2">
    <source>
        <dbReference type="EMBL" id="PSR31564.1"/>
    </source>
</evidence>
<dbReference type="EMBL" id="PXYT01000002">
    <property type="protein sequence ID" value="PSR31564.1"/>
    <property type="molecule type" value="Genomic_DNA"/>
</dbReference>